<sequence>MKCNVIKFLGRPKKLIGECTVRREIRSSQNILWGSALKSMIPNPDSSVRSKVQVGQLMALLLIAVSVAIDIGTCYVKVDGNGCIFGPDVCTVKVLPGSSAESAGIKHNDVIIQFGGKRIQSFLELFETMWNNVGESVELVVIRTSHDVPAHLSMVVEEVTSDKLYSWPHWEIAYIVSSFAPEYIQLTCNVMISKQFVALLATLGGMMAFEDSNILRVADNGKMYGGSNMQCELS</sequence>
<protein>
    <recommendedName>
        <fullName evidence="1">PDZ domain-containing protein</fullName>
    </recommendedName>
</protein>
<reference evidence="2" key="1">
    <citation type="submission" date="2020-09" db="EMBL/GenBank/DDBJ databases">
        <title>De no assembly of potato wild relative species, Solanum commersonii.</title>
        <authorList>
            <person name="Cho K."/>
        </authorList>
    </citation>
    <scope>NUCLEOTIDE SEQUENCE</scope>
    <source>
        <strain evidence="2">LZ3.2</strain>
        <tissue evidence="2">Leaf</tissue>
    </source>
</reference>
<evidence type="ECO:0000259" key="1">
    <source>
        <dbReference type="Pfam" id="PF17820"/>
    </source>
</evidence>
<dbReference type="Pfam" id="PF17820">
    <property type="entry name" value="PDZ_6"/>
    <property type="match status" value="1"/>
</dbReference>
<organism evidence="2 3">
    <name type="scientific">Solanum commersonii</name>
    <name type="common">Commerson's wild potato</name>
    <name type="synonym">Commerson's nightshade</name>
    <dbReference type="NCBI Taxonomy" id="4109"/>
    <lineage>
        <taxon>Eukaryota</taxon>
        <taxon>Viridiplantae</taxon>
        <taxon>Streptophyta</taxon>
        <taxon>Embryophyta</taxon>
        <taxon>Tracheophyta</taxon>
        <taxon>Spermatophyta</taxon>
        <taxon>Magnoliopsida</taxon>
        <taxon>eudicotyledons</taxon>
        <taxon>Gunneridae</taxon>
        <taxon>Pentapetalae</taxon>
        <taxon>asterids</taxon>
        <taxon>lamiids</taxon>
        <taxon>Solanales</taxon>
        <taxon>Solanaceae</taxon>
        <taxon>Solanoideae</taxon>
        <taxon>Solaneae</taxon>
        <taxon>Solanum</taxon>
    </lineage>
</organism>
<dbReference type="InterPro" id="IPR041489">
    <property type="entry name" value="PDZ_6"/>
</dbReference>
<dbReference type="EMBL" id="JACXVP010000037">
    <property type="protein sequence ID" value="KAG5568817.1"/>
    <property type="molecule type" value="Genomic_DNA"/>
</dbReference>
<dbReference type="PANTHER" id="PTHR47389:SF4">
    <property type="entry name" value="OS09G0436400 PROTEIN"/>
    <property type="match status" value="1"/>
</dbReference>
<dbReference type="AlphaFoldDB" id="A0A9J5W066"/>
<dbReference type="Proteomes" id="UP000824120">
    <property type="component" value="Unassembled WGS sequence"/>
</dbReference>
<dbReference type="PANTHER" id="PTHR47389">
    <property type="entry name" value="OS09G0436400 PROTEIN"/>
    <property type="match status" value="1"/>
</dbReference>
<dbReference type="OrthoDB" id="4217619at2759"/>
<feature type="domain" description="PDZ" evidence="1">
    <location>
        <begin position="93"/>
        <end position="143"/>
    </location>
</feature>
<dbReference type="SUPFAM" id="SSF50156">
    <property type="entry name" value="PDZ domain-like"/>
    <property type="match status" value="1"/>
</dbReference>
<dbReference type="Gene3D" id="2.30.42.10">
    <property type="match status" value="1"/>
</dbReference>
<proteinExistence type="predicted"/>
<keyword evidence="3" id="KW-1185">Reference proteome</keyword>
<gene>
    <name evidence="2" type="ORF">H5410_064163</name>
</gene>
<name>A0A9J5W066_SOLCO</name>
<evidence type="ECO:0000313" key="2">
    <source>
        <dbReference type="EMBL" id="KAG5568817.1"/>
    </source>
</evidence>
<comment type="caution">
    <text evidence="2">The sequence shown here is derived from an EMBL/GenBank/DDBJ whole genome shotgun (WGS) entry which is preliminary data.</text>
</comment>
<evidence type="ECO:0000313" key="3">
    <source>
        <dbReference type="Proteomes" id="UP000824120"/>
    </source>
</evidence>
<dbReference type="InterPro" id="IPR036034">
    <property type="entry name" value="PDZ_sf"/>
</dbReference>
<accession>A0A9J5W066</accession>